<evidence type="ECO:0000259" key="3">
    <source>
        <dbReference type="PROSITE" id="PS50158"/>
    </source>
</evidence>
<feature type="compositionally biased region" description="Basic and acidic residues" evidence="2">
    <location>
        <begin position="1"/>
        <end position="16"/>
    </location>
</feature>
<dbReference type="PROSITE" id="PS50158">
    <property type="entry name" value="ZF_CCHC"/>
    <property type="match status" value="1"/>
</dbReference>
<evidence type="ECO:0000256" key="2">
    <source>
        <dbReference type="SAM" id="MobiDB-lite"/>
    </source>
</evidence>
<feature type="compositionally biased region" description="Basic and acidic residues" evidence="2">
    <location>
        <begin position="36"/>
        <end position="50"/>
    </location>
</feature>
<keyword evidence="5" id="KW-1185">Reference proteome</keyword>
<feature type="region of interest" description="Disordered" evidence="2">
    <location>
        <begin position="1"/>
        <end position="66"/>
    </location>
</feature>
<keyword evidence="1" id="KW-0863">Zinc-finger</keyword>
<feature type="region of interest" description="Disordered" evidence="2">
    <location>
        <begin position="108"/>
        <end position="167"/>
    </location>
</feature>
<accession>A0AA39M3Q7</accession>
<evidence type="ECO:0000313" key="4">
    <source>
        <dbReference type="EMBL" id="KAK0419628.1"/>
    </source>
</evidence>
<feature type="compositionally biased region" description="Basic and acidic residues" evidence="2">
    <location>
        <begin position="146"/>
        <end position="158"/>
    </location>
</feature>
<dbReference type="InterPro" id="IPR001878">
    <property type="entry name" value="Znf_CCHC"/>
</dbReference>
<organism evidence="4 5">
    <name type="scientific">Steinernema hermaphroditum</name>
    <dbReference type="NCBI Taxonomy" id="289476"/>
    <lineage>
        <taxon>Eukaryota</taxon>
        <taxon>Metazoa</taxon>
        <taxon>Ecdysozoa</taxon>
        <taxon>Nematoda</taxon>
        <taxon>Chromadorea</taxon>
        <taxon>Rhabditida</taxon>
        <taxon>Tylenchina</taxon>
        <taxon>Panagrolaimomorpha</taxon>
        <taxon>Strongyloidoidea</taxon>
        <taxon>Steinernematidae</taxon>
        <taxon>Steinernema</taxon>
    </lineage>
</organism>
<name>A0AA39M3Q7_9BILA</name>
<keyword evidence="1" id="KW-0479">Metal-binding</keyword>
<feature type="domain" description="CCHC-type" evidence="3">
    <location>
        <begin position="84"/>
        <end position="98"/>
    </location>
</feature>
<gene>
    <name evidence="4" type="ORF">QR680_014239</name>
</gene>
<dbReference type="Proteomes" id="UP001175271">
    <property type="component" value="Unassembled WGS sequence"/>
</dbReference>
<evidence type="ECO:0000256" key="1">
    <source>
        <dbReference type="PROSITE-ProRule" id="PRU00047"/>
    </source>
</evidence>
<comment type="caution">
    <text evidence="4">The sequence shown here is derived from an EMBL/GenBank/DDBJ whole genome shotgun (WGS) entry which is preliminary data.</text>
</comment>
<dbReference type="EMBL" id="JAUCMV010000002">
    <property type="protein sequence ID" value="KAK0419628.1"/>
    <property type="molecule type" value="Genomic_DNA"/>
</dbReference>
<protein>
    <recommendedName>
        <fullName evidence="3">CCHC-type domain-containing protein</fullName>
    </recommendedName>
</protein>
<evidence type="ECO:0000313" key="5">
    <source>
        <dbReference type="Proteomes" id="UP001175271"/>
    </source>
</evidence>
<dbReference type="GO" id="GO:0008270">
    <property type="term" value="F:zinc ion binding"/>
    <property type="evidence" value="ECO:0007669"/>
    <property type="project" value="UniProtKB-KW"/>
</dbReference>
<dbReference type="GO" id="GO:0003676">
    <property type="term" value="F:nucleic acid binding"/>
    <property type="evidence" value="ECO:0007669"/>
    <property type="project" value="InterPro"/>
</dbReference>
<reference evidence="4" key="1">
    <citation type="submission" date="2023-06" db="EMBL/GenBank/DDBJ databases">
        <title>Genomic analysis of the entomopathogenic nematode Steinernema hermaphroditum.</title>
        <authorList>
            <person name="Schwarz E.M."/>
            <person name="Heppert J.K."/>
            <person name="Baniya A."/>
            <person name="Schwartz H.T."/>
            <person name="Tan C.-H."/>
            <person name="Antoshechkin I."/>
            <person name="Sternberg P.W."/>
            <person name="Goodrich-Blair H."/>
            <person name="Dillman A.R."/>
        </authorList>
    </citation>
    <scope>NUCLEOTIDE SEQUENCE</scope>
    <source>
        <strain evidence="4">PS9179</strain>
        <tissue evidence="4">Whole animal</tissue>
    </source>
</reference>
<sequence length="229" mass="25036">MGTRDKITYDSEDRDSWNSPGGSSSTLKIDALGSLPEDRRAIVSPSHRDQSAPNAPTDSYPDCPVRGFLAPDDRRTRANELKACFRCLETGHDARRCRTRKRYSHCSRSHRCHRSSASRQLIPDSSSPSTHPRDYSSLDISSHPHSSPEADYLREGEIPPKASPVSTTTAYSAGSEIITSISLVVFVGAANPSIPHPSSRHAILMSTEAKIQNLSTAKTVSALILPNKR</sequence>
<dbReference type="AlphaFoldDB" id="A0AA39M3Q7"/>
<proteinExistence type="predicted"/>
<keyword evidence="1" id="KW-0862">Zinc</keyword>
<feature type="compositionally biased region" description="Polar residues" evidence="2">
    <location>
        <begin position="17"/>
        <end position="27"/>
    </location>
</feature>